<dbReference type="InterPro" id="IPR039467">
    <property type="entry name" value="TFIIIB_B''_Myb"/>
</dbReference>
<accession>J7R9S3</accession>
<evidence type="ECO:0000313" key="5">
    <source>
        <dbReference type="Proteomes" id="UP000006310"/>
    </source>
</evidence>
<dbReference type="Pfam" id="PF15963">
    <property type="entry name" value="Myb_DNA-bind_7"/>
    <property type="match status" value="1"/>
</dbReference>
<reference evidence="4 5" key="1">
    <citation type="journal article" date="2011" name="Proc. Natl. Acad. Sci. U.S.A.">
        <title>Evolutionary erosion of yeast sex chromosomes by mating-type switching accidents.</title>
        <authorList>
            <person name="Gordon J.L."/>
            <person name="Armisen D."/>
            <person name="Proux-Wera E."/>
            <person name="Oheigeartaigh S.S."/>
            <person name="Byrne K.P."/>
            <person name="Wolfe K.H."/>
        </authorList>
    </citation>
    <scope>NUCLEOTIDE SEQUENCE [LARGE SCALE GENOMIC DNA]</scope>
    <source>
        <strain evidence="5">ATCC MYA-139 / BCRC 22969 / CBS 8797 / CCRC 22969 / KCTC 17520 / NBRC 10181 / NCYC 3082</strain>
    </source>
</reference>
<dbReference type="GeneID" id="34527352"/>
<dbReference type="CDD" id="cd00167">
    <property type="entry name" value="SANT"/>
    <property type="match status" value="1"/>
</dbReference>
<proteinExistence type="predicted"/>
<dbReference type="RefSeq" id="XP_022465865.1">
    <property type="nucleotide sequence ID" value="XM_022609472.1"/>
</dbReference>
<protein>
    <recommendedName>
        <fullName evidence="3">Myb-like domain-containing protein</fullName>
    </recommendedName>
</protein>
<feature type="compositionally biased region" description="Polar residues" evidence="2">
    <location>
        <begin position="97"/>
        <end position="106"/>
    </location>
</feature>
<gene>
    <name evidence="4" type="primary">KNAG0H02060</name>
    <name evidence="4" type="ordered locus">KNAG_0H02060</name>
</gene>
<evidence type="ECO:0000256" key="1">
    <source>
        <dbReference type="SAM" id="Coils"/>
    </source>
</evidence>
<sequence length="694" mass="78625">MSSVVNKSGTRFTPRLKGRRAPVAAAVTKEPSSSVVNTQETVTEPLIEKPSPLIEKPSVNELEGATQVPEANFESDEEERKEEEDIDDRLEERTVPIRTTASTKNASGIKKSNAPVSLSGQPIFDKSFMPSQTSTQVPPGIHGISVNHPTLRSSRLRSLSKNLEKPHFKPSFNEGRKNSVSSPTTTRRRLSSISNNLPRTLKNGQVIESENSALNTLKRRRLSTRTNISKKSGSTHRISIVPKIQAPVKKAVKLPDPIARKKGESDLYGRTDEMYEKYQVKNSKEIPKNMKVEDSAKYLIDEDCFTMAELCKRTLAIGEVSDNFERAQEARRMKLEKRKQRRELRMKARDQFKSLQDLTKEEVEREKEERKQKRDKLLNSEFPEDQYRQSTNAPQLKLNKHGDIGLDEESTVVDRHKNATLDNFQKQKVDENPFDNLYNYGTYGRATYTEPWTPDEMVKFYKALAMWGTDFNLLAELFPYRTRRQVKSKFTNEETKHPVMIELALRSKLPPDFDSYCKETRKDLGTVESFNEKVEALQKAHAQNLKELEKAKELASLEDLNNNKDGDTKSLINKKTSGGLFSRELKSYRKGEVVLGTIDDAKRKRELEESISEIPAAEDEEVTSRIEDTEVAQQTNGNEKEHTETEPSESGPADPKLSEGQKDTPANDETEQSGAELGKEGTEQGNSEKPTDAE</sequence>
<feature type="compositionally biased region" description="Polar residues" evidence="2">
    <location>
        <begin position="30"/>
        <end position="42"/>
    </location>
</feature>
<dbReference type="InterPro" id="IPR009057">
    <property type="entry name" value="Homeodomain-like_sf"/>
</dbReference>
<dbReference type="GO" id="GO:0000126">
    <property type="term" value="C:transcription factor TFIIIB complex"/>
    <property type="evidence" value="ECO:0007669"/>
    <property type="project" value="EnsemblFungi"/>
</dbReference>
<dbReference type="eggNOG" id="KOG2009">
    <property type="taxonomic scope" value="Eukaryota"/>
</dbReference>
<dbReference type="Proteomes" id="UP000006310">
    <property type="component" value="Chromosome 8"/>
</dbReference>
<evidence type="ECO:0000313" key="4">
    <source>
        <dbReference type="EMBL" id="CCK71620.1"/>
    </source>
</evidence>
<dbReference type="Gene3D" id="1.10.10.60">
    <property type="entry name" value="Homeodomain-like"/>
    <property type="match status" value="1"/>
</dbReference>
<dbReference type="HOGENOM" id="CLU_021041_1_0_1"/>
<evidence type="ECO:0000259" key="3">
    <source>
        <dbReference type="SMART" id="SM00717"/>
    </source>
</evidence>
<dbReference type="GO" id="GO:0001156">
    <property type="term" value="F:TFIIIC-class transcription factor complex binding"/>
    <property type="evidence" value="ECO:0007669"/>
    <property type="project" value="EnsemblFungi"/>
</dbReference>
<dbReference type="PANTHER" id="PTHR22929:SF0">
    <property type="entry name" value="TRANSCRIPTION FACTOR TFIIIB COMPONENT B'' HOMOLOG"/>
    <property type="match status" value="1"/>
</dbReference>
<name>J7R9S3_HUIN7</name>
<dbReference type="EMBL" id="HE978321">
    <property type="protein sequence ID" value="CCK71620.1"/>
    <property type="molecule type" value="Genomic_DNA"/>
</dbReference>
<dbReference type="SMART" id="SM00717">
    <property type="entry name" value="SANT"/>
    <property type="match status" value="1"/>
</dbReference>
<dbReference type="OMA" id="HPVMIEL"/>
<feature type="region of interest" description="Disordered" evidence="2">
    <location>
        <begin position="605"/>
        <end position="694"/>
    </location>
</feature>
<dbReference type="STRING" id="1071383.J7R9S3"/>
<dbReference type="OrthoDB" id="272624at2759"/>
<dbReference type="SUPFAM" id="SSF46689">
    <property type="entry name" value="Homeodomain-like"/>
    <property type="match status" value="1"/>
</dbReference>
<dbReference type="AlphaFoldDB" id="J7R9S3"/>
<feature type="compositionally biased region" description="Basic and acidic residues" evidence="2">
    <location>
        <begin position="360"/>
        <end position="378"/>
    </location>
</feature>
<organism evidence="4 5">
    <name type="scientific">Huiozyma naganishii (strain ATCC MYA-139 / BCRC 22969 / CBS 8797 / KCTC 17520 / NBRC 10181 / NCYC 3082 / Yp74L-3)</name>
    <name type="common">Yeast</name>
    <name type="synonym">Kazachstania naganishii</name>
    <dbReference type="NCBI Taxonomy" id="1071383"/>
    <lineage>
        <taxon>Eukaryota</taxon>
        <taxon>Fungi</taxon>
        <taxon>Dikarya</taxon>
        <taxon>Ascomycota</taxon>
        <taxon>Saccharomycotina</taxon>
        <taxon>Saccharomycetes</taxon>
        <taxon>Saccharomycetales</taxon>
        <taxon>Saccharomycetaceae</taxon>
        <taxon>Huiozyma</taxon>
    </lineage>
</organism>
<dbReference type="PANTHER" id="PTHR22929">
    <property type="entry name" value="RNA POLYMERASE III TRANSCRIPTION INITIATION FACTOR B"/>
    <property type="match status" value="1"/>
</dbReference>
<dbReference type="GO" id="GO:0070898">
    <property type="term" value="P:RNA polymerase III preinitiation complex assembly"/>
    <property type="evidence" value="ECO:0007669"/>
    <property type="project" value="EnsemblFungi"/>
</dbReference>
<evidence type="ECO:0000256" key="2">
    <source>
        <dbReference type="SAM" id="MobiDB-lite"/>
    </source>
</evidence>
<reference evidence="5" key="2">
    <citation type="submission" date="2012-08" db="EMBL/GenBank/DDBJ databases">
        <title>Genome sequence of Kazachstania naganishii.</title>
        <authorList>
            <person name="Gordon J.L."/>
            <person name="Armisen D."/>
            <person name="Proux-Wera E."/>
            <person name="OhEigeartaigh S.S."/>
            <person name="Byrne K.P."/>
            <person name="Wolfe K.H."/>
        </authorList>
    </citation>
    <scope>NUCLEOTIDE SEQUENCE [LARGE SCALE GENOMIC DNA]</scope>
    <source>
        <strain evidence="5">ATCC MYA-139 / BCRC 22969 / CBS 8797 / CCRC 22969 / KCTC 17520 / NBRC 10181 / NCYC 3082</strain>
    </source>
</reference>
<keyword evidence="5" id="KW-1185">Reference proteome</keyword>
<feature type="compositionally biased region" description="Polar residues" evidence="2">
    <location>
        <begin position="1"/>
        <end position="11"/>
    </location>
</feature>
<feature type="region of interest" description="Disordered" evidence="2">
    <location>
        <begin position="1"/>
        <end position="117"/>
    </location>
</feature>
<dbReference type="InterPro" id="IPR001005">
    <property type="entry name" value="SANT/Myb"/>
</dbReference>
<feature type="domain" description="Myb-like" evidence="3">
    <location>
        <begin position="448"/>
        <end position="496"/>
    </location>
</feature>
<dbReference type="KEGG" id="kng:KNAG_0H02060"/>
<feature type="compositionally biased region" description="Acidic residues" evidence="2">
    <location>
        <begin position="73"/>
        <end position="89"/>
    </location>
</feature>
<feature type="compositionally biased region" description="Low complexity" evidence="2">
    <location>
        <begin position="178"/>
        <end position="195"/>
    </location>
</feature>
<dbReference type="GO" id="GO:0006359">
    <property type="term" value="P:regulation of transcription by RNA polymerase III"/>
    <property type="evidence" value="ECO:0007669"/>
    <property type="project" value="EnsemblFungi"/>
</dbReference>
<dbReference type="GO" id="GO:0001112">
    <property type="term" value="P:DNA-templated transcription open complex formation"/>
    <property type="evidence" value="ECO:0007669"/>
    <property type="project" value="EnsemblFungi"/>
</dbReference>
<keyword evidence="1" id="KW-0175">Coiled coil</keyword>
<feature type="region of interest" description="Disordered" evidence="2">
    <location>
        <begin position="164"/>
        <end position="195"/>
    </location>
</feature>
<feature type="coiled-coil region" evidence="1">
    <location>
        <begin position="527"/>
        <end position="558"/>
    </location>
</feature>
<feature type="region of interest" description="Disordered" evidence="2">
    <location>
        <begin position="360"/>
        <end position="403"/>
    </location>
</feature>